<gene>
    <name evidence="7" type="ORF">GCM10010357_15020</name>
</gene>
<keyword evidence="4" id="KW-0808">Transferase</keyword>
<dbReference type="NCBIfam" id="TIGR00027">
    <property type="entry name" value="mthyl_TIGR00027"/>
    <property type="match status" value="1"/>
</dbReference>
<comment type="similarity">
    <text evidence="2 6">Belongs to the UPF0677 family.</text>
</comment>
<evidence type="ECO:0000256" key="4">
    <source>
        <dbReference type="ARBA" id="ARBA00022679"/>
    </source>
</evidence>
<evidence type="ECO:0000256" key="3">
    <source>
        <dbReference type="ARBA" id="ARBA00022603"/>
    </source>
</evidence>
<evidence type="ECO:0000256" key="6">
    <source>
        <dbReference type="RuleBase" id="RU362030"/>
    </source>
</evidence>
<dbReference type="Pfam" id="PF04072">
    <property type="entry name" value="LCM"/>
    <property type="match status" value="1"/>
</dbReference>
<evidence type="ECO:0000313" key="7">
    <source>
        <dbReference type="EMBL" id="GAA0395046.1"/>
    </source>
</evidence>
<organism evidence="7 8">
    <name type="scientific">Streptomyces luteireticuli</name>
    <dbReference type="NCBI Taxonomy" id="173858"/>
    <lineage>
        <taxon>Bacteria</taxon>
        <taxon>Bacillati</taxon>
        <taxon>Actinomycetota</taxon>
        <taxon>Actinomycetes</taxon>
        <taxon>Kitasatosporales</taxon>
        <taxon>Streptomycetaceae</taxon>
        <taxon>Streptomyces</taxon>
    </lineage>
</organism>
<accession>A0ABP3I9I2</accession>
<keyword evidence="5 6" id="KW-0949">S-adenosyl-L-methionine</keyword>
<comment type="caution">
    <text evidence="7">The sequence shown here is derived from an EMBL/GenBank/DDBJ whole genome shotgun (WGS) entry which is preliminary data.</text>
</comment>
<dbReference type="Gene3D" id="3.40.50.150">
    <property type="entry name" value="Vaccinia Virus protein VP39"/>
    <property type="match status" value="1"/>
</dbReference>
<comment type="function">
    <text evidence="1 6">Exhibits S-adenosyl-L-methionine-dependent methyltransferase activity.</text>
</comment>
<dbReference type="InterPro" id="IPR029063">
    <property type="entry name" value="SAM-dependent_MTases_sf"/>
</dbReference>
<evidence type="ECO:0000256" key="1">
    <source>
        <dbReference type="ARBA" id="ARBA00003907"/>
    </source>
</evidence>
<proteinExistence type="inferred from homology"/>
<dbReference type="RefSeq" id="WP_344021228.1">
    <property type="nucleotide sequence ID" value="NZ_BAAABX010000014.1"/>
</dbReference>
<dbReference type="InterPro" id="IPR007213">
    <property type="entry name" value="Ppm1/Ppm2/Tcmp"/>
</dbReference>
<dbReference type="EC" id="2.1.1.-" evidence="6"/>
<dbReference type="GO" id="GO:0008168">
    <property type="term" value="F:methyltransferase activity"/>
    <property type="evidence" value="ECO:0007669"/>
    <property type="project" value="UniProtKB-KW"/>
</dbReference>
<dbReference type="SUPFAM" id="SSF53335">
    <property type="entry name" value="S-adenosyl-L-methionine-dependent methyltransferases"/>
    <property type="match status" value="1"/>
</dbReference>
<reference evidence="8" key="1">
    <citation type="journal article" date="2019" name="Int. J. Syst. Evol. Microbiol.">
        <title>The Global Catalogue of Microorganisms (GCM) 10K type strain sequencing project: providing services to taxonomists for standard genome sequencing and annotation.</title>
        <authorList>
            <consortium name="The Broad Institute Genomics Platform"/>
            <consortium name="The Broad Institute Genome Sequencing Center for Infectious Disease"/>
            <person name="Wu L."/>
            <person name="Ma J."/>
        </authorList>
    </citation>
    <scope>NUCLEOTIDE SEQUENCE [LARGE SCALE GENOMIC DNA]</scope>
    <source>
        <strain evidence="8">JCM 4788</strain>
    </source>
</reference>
<dbReference type="Proteomes" id="UP001500879">
    <property type="component" value="Unassembled WGS sequence"/>
</dbReference>
<evidence type="ECO:0000256" key="2">
    <source>
        <dbReference type="ARBA" id="ARBA00008138"/>
    </source>
</evidence>
<dbReference type="EMBL" id="BAAABX010000014">
    <property type="protein sequence ID" value="GAA0395046.1"/>
    <property type="molecule type" value="Genomic_DNA"/>
</dbReference>
<keyword evidence="3 6" id="KW-0489">Methyltransferase</keyword>
<name>A0ABP3I9I2_9ACTN</name>
<sequence>MSSGQQWDIVSGIGITALAVAAARAVETNRPDPLIQDPYALPFVEEARPPVPMPTTEAEAAADPLRYWPAASTYLAVRTKAFDEYFAEASEAGVTQVVVLASGLDARAFRLPWPAGSVVHEIDQPLVLDFKLRVLRERGAVAPCEHRPVAVDLREDWASALERAGFDRSRPTAWLAEGLLPYLPAEAEEQLFKEIHRLSAPGSRLAVEAFGARSRTVDAPAIAGSMNPLGIDIAELVHSDERTPPADRLSELGWRTRSVTAEEAAAGYGRTLTESFNARSVYVFAELPS</sequence>
<evidence type="ECO:0000256" key="5">
    <source>
        <dbReference type="ARBA" id="ARBA00022691"/>
    </source>
</evidence>
<dbReference type="PANTHER" id="PTHR43619">
    <property type="entry name" value="S-ADENOSYL-L-METHIONINE-DEPENDENT METHYLTRANSFERASE YKTD-RELATED"/>
    <property type="match status" value="1"/>
</dbReference>
<dbReference type="GO" id="GO:0032259">
    <property type="term" value="P:methylation"/>
    <property type="evidence" value="ECO:0007669"/>
    <property type="project" value="UniProtKB-KW"/>
</dbReference>
<keyword evidence="8" id="KW-1185">Reference proteome</keyword>
<protein>
    <recommendedName>
        <fullName evidence="6">S-adenosyl-L-methionine-dependent methyltransferase</fullName>
        <ecNumber evidence="6">2.1.1.-</ecNumber>
    </recommendedName>
</protein>
<dbReference type="InterPro" id="IPR011610">
    <property type="entry name" value="SAM_mthyl_Trfase_ML2640-like"/>
</dbReference>
<dbReference type="PANTHER" id="PTHR43619:SF2">
    <property type="entry name" value="S-ADENOSYL-L-METHIONINE-DEPENDENT METHYLTRANSFERASES SUPERFAMILY PROTEIN"/>
    <property type="match status" value="1"/>
</dbReference>
<evidence type="ECO:0000313" key="8">
    <source>
        <dbReference type="Proteomes" id="UP001500879"/>
    </source>
</evidence>